<dbReference type="PRINTS" id="PR00080">
    <property type="entry name" value="SDRFAMILY"/>
</dbReference>
<keyword evidence="4" id="KW-1185">Reference proteome</keyword>
<dbReference type="Gene3D" id="3.40.50.720">
    <property type="entry name" value="NAD(P)-binding Rossmann-like Domain"/>
    <property type="match status" value="1"/>
</dbReference>
<dbReference type="OrthoDB" id="37659at2759"/>
<dbReference type="GO" id="GO:0016616">
    <property type="term" value="F:oxidoreductase activity, acting on the CH-OH group of donors, NAD or NADP as acceptor"/>
    <property type="evidence" value="ECO:0007669"/>
    <property type="project" value="TreeGrafter"/>
</dbReference>
<keyword evidence="2" id="KW-0560">Oxidoreductase</keyword>
<dbReference type="PANTHER" id="PTHR44229">
    <property type="entry name" value="15-HYDROXYPROSTAGLANDIN DEHYDROGENASE [NAD(+)]"/>
    <property type="match status" value="1"/>
</dbReference>
<evidence type="ECO:0000256" key="3">
    <source>
        <dbReference type="RuleBase" id="RU000363"/>
    </source>
</evidence>
<name>A0A6J1NKB5_BICAN</name>
<gene>
    <name evidence="5" type="primary">LOC112049781</name>
</gene>
<comment type="similarity">
    <text evidence="1 3">Belongs to the short-chain dehydrogenases/reductases (SDR) family.</text>
</comment>
<dbReference type="InterPro" id="IPR002347">
    <property type="entry name" value="SDR_fam"/>
</dbReference>
<dbReference type="PRINTS" id="PR00081">
    <property type="entry name" value="GDHRDH"/>
</dbReference>
<dbReference type="GeneID" id="112049781"/>
<evidence type="ECO:0000313" key="5">
    <source>
        <dbReference type="RefSeq" id="XP_023943576.1"/>
    </source>
</evidence>
<reference evidence="5" key="1">
    <citation type="submission" date="2025-08" db="UniProtKB">
        <authorList>
            <consortium name="RefSeq"/>
        </authorList>
    </citation>
    <scope>IDENTIFICATION</scope>
</reference>
<proteinExistence type="inferred from homology"/>
<dbReference type="Proteomes" id="UP001652582">
    <property type="component" value="Chromosome 11"/>
</dbReference>
<dbReference type="KEGG" id="bany:112049781"/>
<evidence type="ECO:0000313" key="4">
    <source>
        <dbReference type="Proteomes" id="UP001652582"/>
    </source>
</evidence>
<dbReference type="Pfam" id="PF00106">
    <property type="entry name" value="adh_short"/>
    <property type="match status" value="1"/>
</dbReference>
<dbReference type="InterPro" id="IPR036291">
    <property type="entry name" value="NAD(P)-bd_dom_sf"/>
</dbReference>
<evidence type="ECO:0000256" key="1">
    <source>
        <dbReference type="ARBA" id="ARBA00006484"/>
    </source>
</evidence>
<dbReference type="GO" id="GO:0005737">
    <property type="term" value="C:cytoplasm"/>
    <property type="evidence" value="ECO:0007669"/>
    <property type="project" value="TreeGrafter"/>
</dbReference>
<dbReference type="AlphaFoldDB" id="A0A6J1NKB5"/>
<dbReference type="PANTHER" id="PTHR44229:SF8">
    <property type="entry name" value="ALCOHOL DEHYDROGENASE-RELATED"/>
    <property type="match status" value="1"/>
</dbReference>
<dbReference type="RefSeq" id="XP_023943576.1">
    <property type="nucleotide sequence ID" value="XM_024087808.2"/>
</dbReference>
<sequence>MDRDLKNKVAVITGAAGAIGYETADRYLQKGAKVVIILDIAAVHGLEASKKLCTKHGANRAVFMKCDITKDLDTVYPKIISTYETVHVLINNAGILNDHRIKDTIDINVQALIDWSLKFWEHMRTDKGGKGGTIINLVSIYGYRVDQYLPVYQASKFAVMGFTKSLGHTYNYNRAGVRVLGVCPGFTDTSLVHDPKTWDDESIGKAYGVFVKKQLWQKVDSVGKAIVDVFEKANSGTAWLIEGGKPIIEV</sequence>
<accession>A0A6J1NKB5</accession>
<dbReference type="SUPFAM" id="SSF51735">
    <property type="entry name" value="NAD(P)-binding Rossmann-fold domains"/>
    <property type="match status" value="1"/>
</dbReference>
<organism evidence="4 5">
    <name type="scientific">Bicyclus anynana</name>
    <name type="common">Squinting bush brown butterfly</name>
    <dbReference type="NCBI Taxonomy" id="110368"/>
    <lineage>
        <taxon>Eukaryota</taxon>
        <taxon>Metazoa</taxon>
        <taxon>Ecdysozoa</taxon>
        <taxon>Arthropoda</taxon>
        <taxon>Hexapoda</taxon>
        <taxon>Insecta</taxon>
        <taxon>Pterygota</taxon>
        <taxon>Neoptera</taxon>
        <taxon>Endopterygota</taxon>
        <taxon>Lepidoptera</taxon>
        <taxon>Glossata</taxon>
        <taxon>Ditrysia</taxon>
        <taxon>Papilionoidea</taxon>
        <taxon>Nymphalidae</taxon>
        <taxon>Satyrinae</taxon>
        <taxon>Satyrini</taxon>
        <taxon>Mycalesina</taxon>
        <taxon>Bicyclus</taxon>
    </lineage>
</organism>
<evidence type="ECO:0000256" key="2">
    <source>
        <dbReference type="ARBA" id="ARBA00023002"/>
    </source>
</evidence>
<protein>
    <submittedName>
        <fullName evidence="5">Alcohol dehydrogenase-like</fullName>
    </submittedName>
</protein>